<dbReference type="InterPro" id="IPR036625">
    <property type="entry name" value="E3-bd_dom_sf"/>
</dbReference>
<organism evidence="3 4">
    <name type="scientific">Candidatus Neomicrothrix subdominans</name>
    <dbReference type="NCBI Taxonomy" id="2954438"/>
    <lineage>
        <taxon>Bacteria</taxon>
        <taxon>Bacillati</taxon>
        <taxon>Actinomycetota</taxon>
        <taxon>Acidimicrobiia</taxon>
        <taxon>Acidimicrobiales</taxon>
        <taxon>Microthrixaceae</taxon>
        <taxon>Candidatus Neomicrothrix</taxon>
    </lineage>
</organism>
<gene>
    <name evidence="3" type="ORF">IPN02_01500</name>
</gene>
<evidence type="ECO:0000259" key="2">
    <source>
        <dbReference type="SMART" id="SM00891"/>
    </source>
</evidence>
<dbReference type="GO" id="GO:0016746">
    <property type="term" value="F:acyltransferase activity"/>
    <property type="evidence" value="ECO:0007669"/>
    <property type="project" value="InterPro"/>
</dbReference>
<reference evidence="3 4" key="1">
    <citation type="submission" date="2020-10" db="EMBL/GenBank/DDBJ databases">
        <title>Connecting structure to function with the recovery of over 1000 high-quality activated sludge metagenome-assembled genomes encoding full-length rRNA genes using long-read sequencing.</title>
        <authorList>
            <person name="Singleton C.M."/>
            <person name="Petriglieri F."/>
            <person name="Kristensen J.M."/>
            <person name="Kirkegaard R.H."/>
            <person name="Michaelsen T.Y."/>
            <person name="Andersen M.H."/>
            <person name="Karst S.M."/>
            <person name="Dueholm M.S."/>
            <person name="Nielsen P.H."/>
            <person name="Albertsen M."/>
        </authorList>
    </citation>
    <scope>NUCLEOTIDE SEQUENCE [LARGE SCALE GENOMIC DNA]</scope>
    <source>
        <strain evidence="3">Lyne_18-Q3-R50-59_MAXAC.006</strain>
    </source>
</reference>
<feature type="domain" description="ERCC4" evidence="2">
    <location>
        <begin position="127"/>
        <end position="208"/>
    </location>
</feature>
<sequence length="328" mass="36136">MEFVIARNPDPNSTLPYLVRLPVGTRPVVLKVKDTWPRTAKVYCHPADEWPDPATLDIVERVPVASCVRRGVAIDLVLDRGRENRSQFVFTKARGREVVFWQSARTRKQARPNVTVPSARASGHRLNIVVDTRERYAWKFSAQQATTTKRALPAGDYAVDGVDGRPAAVVERKSLEDLVSTITGGKLWTLLAALADVPHAALVVDERYSSVFKLDRVRPALIAEQLAEAAVRYPSVPIVFAETRQLAQEWTYRFFGAALDHRLNEEAGAQRLDGLTGAGPVPAREPTTAEVRSWAIAAGLTVADRGRLRPEIWTAYRSAVAGSPEAVG</sequence>
<evidence type="ECO:0000313" key="4">
    <source>
        <dbReference type="Proteomes" id="UP000727993"/>
    </source>
</evidence>
<protein>
    <submittedName>
        <fullName evidence="3">Lsr2 family protein</fullName>
    </submittedName>
</protein>
<dbReference type="InterPro" id="IPR006166">
    <property type="entry name" value="ERCC4_domain"/>
</dbReference>
<dbReference type="AlphaFoldDB" id="A0A936N8X9"/>
<keyword evidence="1" id="KW-0238">DNA-binding</keyword>
<dbReference type="Gene3D" id="3.40.50.10130">
    <property type="match status" value="1"/>
</dbReference>
<dbReference type="InterPro" id="IPR055370">
    <property type="entry name" value="Lsr2_DNA-bd"/>
</dbReference>
<accession>A0A936N8X9</accession>
<dbReference type="Gene3D" id="4.10.320.10">
    <property type="entry name" value="E3-binding domain"/>
    <property type="match status" value="1"/>
</dbReference>
<proteinExistence type="predicted"/>
<dbReference type="GO" id="GO:0004518">
    <property type="term" value="F:nuclease activity"/>
    <property type="evidence" value="ECO:0007669"/>
    <property type="project" value="InterPro"/>
</dbReference>
<name>A0A936N8X9_9ACTN</name>
<dbReference type="InterPro" id="IPR011335">
    <property type="entry name" value="Restrct_endonuc-II-like"/>
</dbReference>
<dbReference type="SUPFAM" id="SSF52980">
    <property type="entry name" value="Restriction endonuclease-like"/>
    <property type="match status" value="1"/>
</dbReference>
<comment type="caution">
    <text evidence="3">The sequence shown here is derived from an EMBL/GenBank/DDBJ whole genome shotgun (WGS) entry which is preliminary data.</text>
</comment>
<dbReference type="Pfam" id="PF02732">
    <property type="entry name" value="ERCC4"/>
    <property type="match status" value="1"/>
</dbReference>
<evidence type="ECO:0000256" key="1">
    <source>
        <dbReference type="ARBA" id="ARBA00023125"/>
    </source>
</evidence>
<dbReference type="GO" id="GO:0003677">
    <property type="term" value="F:DNA binding"/>
    <property type="evidence" value="ECO:0007669"/>
    <property type="project" value="UniProtKB-KW"/>
</dbReference>
<dbReference type="Pfam" id="PF23359">
    <property type="entry name" value="Lsr2_DNA-bd"/>
    <property type="match status" value="1"/>
</dbReference>
<dbReference type="SMART" id="SM00891">
    <property type="entry name" value="ERCC4"/>
    <property type="match status" value="1"/>
</dbReference>
<dbReference type="GO" id="GO:0006259">
    <property type="term" value="P:DNA metabolic process"/>
    <property type="evidence" value="ECO:0007669"/>
    <property type="project" value="UniProtKB-ARBA"/>
</dbReference>
<dbReference type="EMBL" id="JADJZA010000001">
    <property type="protein sequence ID" value="MBK9295555.1"/>
    <property type="molecule type" value="Genomic_DNA"/>
</dbReference>
<dbReference type="Proteomes" id="UP000727993">
    <property type="component" value="Unassembled WGS sequence"/>
</dbReference>
<evidence type="ECO:0000313" key="3">
    <source>
        <dbReference type="EMBL" id="MBK9295555.1"/>
    </source>
</evidence>